<evidence type="ECO:0000313" key="2">
    <source>
        <dbReference type="EMBL" id="NEW46098.1"/>
    </source>
</evidence>
<reference evidence="4 5" key="1">
    <citation type="submission" date="2020-01" db="EMBL/GenBank/DDBJ databases">
        <title>Genetics and antimicrobial susceptibilities of Nocardia species isolated from the soil; a comparison with species isolated from humans.</title>
        <authorList>
            <person name="Carrasco G."/>
            <person name="Monzon S."/>
            <person name="Sansegundo M."/>
            <person name="Garcia E."/>
            <person name="Garrido N."/>
            <person name="Medina M.J."/>
            <person name="Villalon P."/>
            <person name="Ramirez-Arocha A.C."/>
            <person name="Jimenez P."/>
            <person name="Cuesta I."/>
            <person name="Valdezate S."/>
        </authorList>
    </citation>
    <scope>NUCLEOTIDE SEQUENCE [LARGE SCALE GENOMIC DNA]</scope>
    <source>
        <strain evidence="2 4">CNM20110639</strain>
        <strain evidence="3 5">CNM20110649</strain>
    </source>
</reference>
<evidence type="ECO:0000313" key="4">
    <source>
        <dbReference type="Proteomes" id="UP000468928"/>
    </source>
</evidence>
<sequence>MFSAIRVTTALAAGALATLAGLTLAPAAQAYPVGPWGIEGPCQGKAPAECDYVPSPDGIEWKWYSKSSVHREQAIQTNVYDKTGALACVNNIGAPPTFKMCPQIASLIRALPPMRIGPSTGSS</sequence>
<dbReference type="Proteomes" id="UP000468928">
    <property type="component" value="Unassembled WGS sequence"/>
</dbReference>
<evidence type="ECO:0000313" key="3">
    <source>
        <dbReference type="EMBL" id="NEW58615.1"/>
    </source>
</evidence>
<dbReference type="Proteomes" id="UP000470876">
    <property type="component" value="Unassembled WGS sequence"/>
</dbReference>
<accession>A0A6P1D7P1</accession>
<organism evidence="2 4">
    <name type="scientific">Nocardia cyriacigeorgica</name>
    <dbReference type="NCBI Taxonomy" id="135487"/>
    <lineage>
        <taxon>Bacteria</taxon>
        <taxon>Bacillati</taxon>
        <taxon>Actinomycetota</taxon>
        <taxon>Actinomycetes</taxon>
        <taxon>Mycobacteriales</taxon>
        <taxon>Nocardiaceae</taxon>
        <taxon>Nocardia</taxon>
    </lineage>
</organism>
<dbReference type="EMBL" id="JAAGUX010000059">
    <property type="protein sequence ID" value="NEW58615.1"/>
    <property type="molecule type" value="Genomic_DNA"/>
</dbReference>
<name>A0A6P1D7P1_9NOCA</name>
<evidence type="ECO:0008006" key="6">
    <source>
        <dbReference type="Google" id="ProtNLM"/>
    </source>
</evidence>
<comment type="caution">
    <text evidence="2">The sequence shown here is derived from an EMBL/GenBank/DDBJ whole genome shotgun (WGS) entry which is preliminary data.</text>
</comment>
<keyword evidence="5" id="KW-1185">Reference proteome</keyword>
<gene>
    <name evidence="2" type="ORF">GV789_16810</name>
    <name evidence="3" type="ORF">GV794_23645</name>
</gene>
<proteinExistence type="predicted"/>
<dbReference type="AlphaFoldDB" id="A0A6P1D7P1"/>
<feature type="chain" id="PRO_5026721336" description="Secreted protein" evidence="1">
    <location>
        <begin position="31"/>
        <end position="123"/>
    </location>
</feature>
<keyword evidence="1" id="KW-0732">Signal</keyword>
<protein>
    <recommendedName>
        <fullName evidence="6">Secreted protein</fullName>
    </recommendedName>
</protein>
<dbReference type="EMBL" id="JAAGUZ010000042">
    <property type="protein sequence ID" value="NEW46098.1"/>
    <property type="molecule type" value="Genomic_DNA"/>
</dbReference>
<feature type="signal peptide" evidence="1">
    <location>
        <begin position="1"/>
        <end position="30"/>
    </location>
</feature>
<evidence type="ECO:0000313" key="5">
    <source>
        <dbReference type="Proteomes" id="UP000470876"/>
    </source>
</evidence>
<evidence type="ECO:0000256" key="1">
    <source>
        <dbReference type="SAM" id="SignalP"/>
    </source>
</evidence>